<name>A0A8S5V201_9CAUD</name>
<reference evidence="1" key="1">
    <citation type="journal article" date="2021" name="Proc. Natl. Acad. Sci. U.S.A.">
        <title>A Catalog of Tens of Thousands of Viruses from Human Metagenomes Reveals Hidden Associations with Chronic Diseases.</title>
        <authorList>
            <person name="Tisza M.J."/>
            <person name="Buck C.B."/>
        </authorList>
    </citation>
    <scope>NUCLEOTIDE SEQUENCE</scope>
    <source>
        <strain evidence="1">CtJ2i1</strain>
    </source>
</reference>
<evidence type="ECO:0000313" key="1">
    <source>
        <dbReference type="EMBL" id="DAG00741.1"/>
    </source>
</evidence>
<accession>A0A8S5V201</accession>
<organism evidence="1">
    <name type="scientific">Myoviridae sp. ctJ2i1</name>
    <dbReference type="NCBI Taxonomy" id="2825079"/>
    <lineage>
        <taxon>Viruses</taxon>
        <taxon>Duplodnaviria</taxon>
        <taxon>Heunggongvirae</taxon>
        <taxon>Uroviricota</taxon>
        <taxon>Caudoviricetes</taxon>
    </lineage>
</organism>
<sequence>MIEHLKNKVTTFLQVKKINEIIDSLTRFDNIISGSAIQDLIDQYNSRLENMKHYLNDKVIESIDDLKNLVNSTLANYYTKDECNNRFVKLSEVNDFIRYNNPETNGKLVINSGNSPCINFTQGSISTLFNINEYSIEAFPFAIKRSEKTLLEFNAYGLVTNKTIITTNNYRNYVKLPQWRSNQEMNKDNYDKWNEAYAYKYNGDSYQPIFILVRNAFLRGYKPWNDPNDGPETNMSVSFLNYYAWDKNHTVIQRLELNPYDYKFYTNEIWRQRRKHHSSYNHHWDALGGYNIQWR</sequence>
<protein>
    <submittedName>
        <fullName evidence="1">Uncharacterized protein</fullName>
    </submittedName>
</protein>
<proteinExistence type="predicted"/>
<dbReference type="EMBL" id="BK016182">
    <property type="protein sequence ID" value="DAG00741.1"/>
    <property type="molecule type" value="Genomic_DNA"/>
</dbReference>